<gene>
    <name evidence="2" type="ORF">ACFOW6_11470</name>
</gene>
<reference evidence="3" key="1">
    <citation type="journal article" date="2019" name="Int. J. Syst. Evol. Microbiol.">
        <title>The Global Catalogue of Microorganisms (GCM) 10K type strain sequencing project: providing services to taxonomists for standard genome sequencing and annotation.</title>
        <authorList>
            <consortium name="The Broad Institute Genomics Platform"/>
            <consortium name="The Broad Institute Genome Sequencing Center for Infectious Disease"/>
            <person name="Wu L."/>
            <person name="Ma J."/>
        </authorList>
    </citation>
    <scope>NUCLEOTIDE SEQUENCE [LARGE SCALE GENOMIC DNA]</scope>
    <source>
        <strain evidence="3">CECT 8472</strain>
    </source>
</reference>
<name>A0ABV8ULM2_9PROT</name>
<feature type="transmembrane region" description="Helical" evidence="1">
    <location>
        <begin position="84"/>
        <end position="104"/>
    </location>
</feature>
<organism evidence="2 3">
    <name type="scientific">Fodinicurvata halophila</name>
    <dbReference type="NCBI Taxonomy" id="1419723"/>
    <lineage>
        <taxon>Bacteria</taxon>
        <taxon>Pseudomonadati</taxon>
        <taxon>Pseudomonadota</taxon>
        <taxon>Alphaproteobacteria</taxon>
        <taxon>Rhodospirillales</taxon>
        <taxon>Rhodovibrionaceae</taxon>
        <taxon>Fodinicurvata</taxon>
    </lineage>
</organism>
<feature type="transmembrane region" description="Helical" evidence="1">
    <location>
        <begin position="12"/>
        <end position="33"/>
    </location>
</feature>
<keyword evidence="1" id="KW-1133">Transmembrane helix</keyword>
<feature type="transmembrane region" description="Helical" evidence="1">
    <location>
        <begin position="45"/>
        <end position="72"/>
    </location>
</feature>
<evidence type="ECO:0000256" key="1">
    <source>
        <dbReference type="SAM" id="Phobius"/>
    </source>
</evidence>
<keyword evidence="1" id="KW-0472">Membrane</keyword>
<dbReference type="Proteomes" id="UP001595799">
    <property type="component" value="Unassembled WGS sequence"/>
</dbReference>
<evidence type="ECO:0000313" key="3">
    <source>
        <dbReference type="Proteomes" id="UP001595799"/>
    </source>
</evidence>
<comment type="caution">
    <text evidence="2">The sequence shown here is derived from an EMBL/GenBank/DDBJ whole genome shotgun (WGS) entry which is preliminary data.</text>
</comment>
<proteinExistence type="predicted"/>
<accession>A0ABV8ULM2</accession>
<keyword evidence="1" id="KW-0812">Transmembrane</keyword>
<keyword evidence="3" id="KW-1185">Reference proteome</keyword>
<sequence length="150" mass="16775">MASNQITWLNVLRRYLVFMAVGNLIWEFAHMPLYTLWMTGTPREIVFAALHCTAGDILIALSALTASLLLFGTEQWPGQGYWRVALPAIGIGLGYTLFSEWLNIEVREAWAYRELMPVVPGLDAGITPIAQWLILPSFAFWGAMKKGEAS</sequence>
<dbReference type="RefSeq" id="WP_382422506.1">
    <property type="nucleotide sequence ID" value="NZ_JBHSCW010000006.1"/>
</dbReference>
<protein>
    <submittedName>
        <fullName evidence="2">Uncharacterized protein</fullName>
    </submittedName>
</protein>
<evidence type="ECO:0000313" key="2">
    <source>
        <dbReference type="EMBL" id="MFC4352157.1"/>
    </source>
</evidence>
<dbReference type="EMBL" id="JBHSCW010000006">
    <property type="protein sequence ID" value="MFC4352157.1"/>
    <property type="molecule type" value="Genomic_DNA"/>
</dbReference>